<feature type="transmembrane region" description="Helical" evidence="6">
    <location>
        <begin position="145"/>
        <end position="167"/>
    </location>
</feature>
<dbReference type="RefSeq" id="WP_130484983.1">
    <property type="nucleotide sequence ID" value="NZ_SGWW01000002.1"/>
</dbReference>
<evidence type="ECO:0000256" key="3">
    <source>
        <dbReference type="ARBA" id="ARBA00022692"/>
    </source>
</evidence>
<dbReference type="Proteomes" id="UP000293519">
    <property type="component" value="Unassembled WGS sequence"/>
</dbReference>
<accession>A0A4Q7LUD8</accession>
<dbReference type="PANTHER" id="PTHR30250:SF11">
    <property type="entry name" value="O-ANTIGEN TRANSPORTER-RELATED"/>
    <property type="match status" value="1"/>
</dbReference>
<feature type="transmembrane region" description="Helical" evidence="6">
    <location>
        <begin position="351"/>
        <end position="374"/>
    </location>
</feature>
<dbReference type="GO" id="GO:0005886">
    <property type="term" value="C:plasma membrane"/>
    <property type="evidence" value="ECO:0007669"/>
    <property type="project" value="UniProtKB-SubCell"/>
</dbReference>
<dbReference type="PANTHER" id="PTHR30250">
    <property type="entry name" value="PST FAMILY PREDICTED COLANIC ACID TRANSPORTER"/>
    <property type="match status" value="1"/>
</dbReference>
<keyword evidence="3 6" id="KW-0812">Transmembrane</keyword>
<name>A0A4Q7LUD8_9MICO</name>
<organism evidence="7 8">
    <name type="scientific">Microcella putealis</name>
    <dbReference type="NCBI Taxonomy" id="337005"/>
    <lineage>
        <taxon>Bacteria</taxon>
        <taxon>Bacillati</taxon>
        <taxon>Actinomycetota</taxon>
        <taxon>Actinomycetes</taxon>
        <taxon>Micrococcales</taxon>
        <taxon>Microbacteriaceae</taxon>
        <taxon>Microcella</taxon>
    </lineage>
</organism>
<dbReference type="EMBL" id="SGWW01000002">
    <property type="protein sequence ID" value="RZS57409.1"/>
    <property type="molecule type" value="Genomic_DNA"/>
</dbReference>
<reference evidence="7 8" key="1">
    <citation type="journal article" date="2015" name="Stand. Genomic Sci.">
        <title>Genomic Encyclopedia of Bacterial and Archaeal Type Strains, Phase III: the genomes of soil and plant-associated and newly described type strains.</title>
        <authorList>
            <person name="Whitman W.B."/>
            <person name="Woyke T."/>
            <person name="Klenk H.P."/>
            <person name="Zhou Y."/>
            <person name="Lilburn T.G."/>
            <person name="Beck B.J."/>
            <person name="De Vos P."/>
            <person name="Vandamme P."/>
            <person name="Eisen J.A."/>
            <person name="Garrity G."/>
            <person name="Hugenholtz P."/>
            <person name="Kyrpides N.C."/>
        </authorList>
    </citation>
    <scope>NUCLEOTIDE SEQUENCE [LARGE SCALE GENOMIC DNA]</scope>
    <source>
        <strain evidence="7 8">CV2</strain>
    </source>
</reference>
<evidence type="ECO:0000313" key="8">
    <source>
        <dbReference type="Proteomes" id="UP000293519"/>
    </source>
</evidence>
<gene>
    <name evidence="7" type="ORF">EV141_1121</name>
</gene>
<comment type="subcellular location">
    <subcellularLocation>
        <location evidence="1">Cell membrane</location>
        <topology evidence="1">Multi-pass membrane protein</topology>
    </subcellularLocation>
</comment>
<feature type="transmembrane region" description="Helical" evidence="6">
    <location>
        <begin position="86"/>
        <end position="106"/>
    </location>
</feature>
<keyword evidence="2" id="KW-1003">Cell membrane</keyword>
<evidence type="ECO:0008006" key="9">
    <source>
        <dbReference type="Google" id="ProtNLM"/>
    </source>
</evidence>
<feature type="transmembrane region" description="Helical" evidence="6">
    <location>
        <begin position="12"/>
        <end position="35"/>
    </location>
</feature>
<dbReference type="AlphaFoldDB" id="A0A4Q7LUD8"/>
<proteinExistence type="predicted"/>
<keyword evidence="8" id="KW-1185">Reference proteome</keyword>
<feature type="transmembrane region" description="Helical" evidence="6">
    <location>
        <begin position="118"/>
        <end position="138"/>
    </location>
</feature>
<feature type="transmembrane region" description="Helical" evidence="6">
    <location>
        <begin position="47"/>
        <end position="66"/>
    </location>
</feature>
<feature type="transmembrane region" description="Helical" evidence="6">
    <location>
        <begin position="323"/>
        <end position="344"/>
    </location>
</feature>
<protein>
    <recommendedName>
        <fullName evidence="9">O-antigen/teichoic acid export membrane protein</fullName>
    </recommendedName>
</protein>
<evidence type="ECO:0000256" key="4">
    <source>
        <dbReference type="ARBA" id="ARBA00022989"/>
    </source>
</evidence>
<feature type="transmembrane region" description="Helical" evidence="6">
    <location>
        <begin position="380"/>
        <end position="402"/>
    </location>
</feature>
<dbReference type="OrthoDB" id="4771963at2"/>
<evidence type="ECO:0000256" key="6">
    <source>
        <dbReference type="SAM" id="Phobius"/>
    </source>
</evidence>
<feature type="transmembrane region" description="Helical" evidence="6">
    <location>
        <begin position="214"/>
        <end position="236"/>
    </location>
</feature>
<keyword evidence="5 6" id="KW-0472">Membrane</keyword>
<evidence type="ECO:0000256" key="1">
    <source>
        <dbReference type="ARBA" id="ARBA00004651"/>
    </source>
</evidence>
<evidence type="ECO:0000313" key="7">
    <source>
        <dbReference type="EMBL" id="RZS57409.1"/>
    </source>
</evidence>
<comment type="caution">
    <text evidence="7">The sequence shown here is derived from an EMBL/GenBank/DDBJ whole genome shotgun (WGS) entry which is preliminary data.</text>
</comment>
<evidence type="ECO:0000256" key="2">
    <source>
        <dbReference type="ARBA" id="ARBA00022475"/>
    </source>
</evidence>
<feature type="transmembrane region" description="Helical" evidence="6">
    <location>
        <begin position="173"/>
        <end position="193"/>
    </location>
</feature>
<evidence type="ECO:0000256" key="5">
    <source>
        <dbReference type="ARBA" id="ARBA00023136"/>
    </source>
</evidence>
<feature type="transmembrane region" description="Helical" evidence="6">
    <location>
        <begin position="248"/>
        <end position="272"/>
    </location>
</feature>
<sequence length="408" mass="40950">MASDRANSAVPGFALVAGASAVAGVAGYAITIVAARLLGVDYATFGVFWSALYFGVGALAGAQQAFAGMARRASNDEGEPVTVRSAIGWSLASSVALSALAVSAVAPSSFSDPVEFGAALLVGLMTYGLYAVALGSLYGAHRWRIVATVTVLDPVLRLVAIAAIIMLGGGLVGAVWAAVLPIPLLALCLLFVVGRDRSLVLDRSVGAALRAAGLVIAGGVAASFVINGIPLIFGVIAPADEGAAVGQYIFAFILVRAPLVVGLLALQSYLVVYLRDARRIGRTLALVCAAIASAGVVLAGVMLKFGERIVDLVAGELGSVDGAVLAGIAIASATTGVLVATGAWTIARGQAYVYTVGWWVTAIALVALAALLPGDAVSKVTIASIVAPLFGAAAHLLGVRALRDASAS</sequence>
<keyword evidence="4 6" id="KW-1133">Transmembrane helix</keyword>
<dbReference type="InterPro" id="IPR050833">
    <property type="entry name" value="Poly_Biosynth_Transport"/>
</dbReference>
<feature type="transmembrane region" description="Helical" evidence="6">
    <location>
        <begin position="284"/>
        <end position="303"/>
    </location>
</feature>